<dbReference type="InterPro" id="IPR011333">
    <property type="entry name" value="SKP1/BTB/POZ_sf"/>
</dbReference>
<keyword evidence="5" id="KW-1185">Reference proteome</keyword>
<evidence type="ECO:0000256" key="1">
    <source>
        <dbReference type="ARBA" id="ARBA00022614"/>
    </source>
</evidence>
<feature type="domain" description="BTB" evidence="3">
    <location>
        <begin position="218"/>
        <end position="282"/>
    </location>
</feature>
<dbReference type="OrthoDB" id="7492888at2759"/>
<evidence type="ECO:0000259" key="3">
    <source>
        <dbReference type="PROSITE" id="PS50097"/>
    </source>
</evidence>
<dbReference type="InterPro" id="IPR003591">
    <property type="entry name" value="Leu-rich_rpt_typical-subtyp"/>
</dbReference>
<evidence type="ECO:0000256" key="2">
    <source>
        <dbReference type="ARBA" id="ARBA00022737"/>
    </source>
</evidence>
<dbReference type="Proteomes" id="UP001107558">
    <property type="component" value="Chromosome 3"/>
</dbReference>
<dbReference type="Gene3D" id="3.30.710.10">
    <property type="entry name" value="Potassium Channel Kv1.1, Chain A"/>
    <property type="match status" value="1"/>
</dbReference>
<dbReference type="SUPFAM" id="SSF52058">
    <property type="entry name" value="L domain-like"/>
    <property type="match status" value="1"/>
</dbReference>
<dbReference type="PROSITE" id="PS50097">
    <property type="entry name" value="BTB"/>
    <property type="match status" value="1"/>
</dbReference>
<accession>A0A9J6BLZ5</accession>
<organism evidence="4 5">
    <name type="scientific">Polypedilum vanderplanki</name>
    <name type="common">Sleeping chironomid midge</name>
    <dbReference type="NCBI Taxonomy" id="319348"/>
    <lineage>
        <taxon>Eukaryota</taxon>
        <taxon>Metazoa</taxon>
        <taxon>Ecdysozoa</taxon>
        <taxon>Arthropoda</taxon>
        <taxon>Hexapoda</taxon>
        <taxon>Insecta</taxon>
        <taxon>Pterygota</taxon>
        <taxon>Neoptera</taxon>
        <taxon>Endopterygota</taxon>
        <taxon>Diptera</taxon>
        <taxon>Nematocera</taxon>
        <taxon>Chironomoidea</taxon>
        <taxon>Chironomidae</taxon>
        <taxon>Chironominae</taxon>
        <taxon>Polypedilum</taxon>
        <taxon>Polypedilum</taxon>
    </lineage>
</organism>
<dbReference type="SMART" id="SM00369">
    <property type="entry name" value="LRR_TYP"/>
    <property type="match status" value="2"/>
</dbReference>
<evidence type="ECO:0000313" key="4">
    <source>
        <dbReference type="EMBL" id="KAG5670671.1"/>
    </source>
</evidence>
<reference evidence="4" key="1">
    <citation type="submission" date="2021-03" db="EMBL/GenBank/DDBJ databases">
        <title>Chromosome level genome of the anhydrobiotic midge Polypedilum vanderplanki.</title>
        <authorList>
            <person name="Yoshida Y."/>
            <person name="Kikawada T."/>
            <person name="Gusev O."/>
        </authorList>
    </citation>
    <scope>NUCLEOTIDE SEQUENCE</scope>
    <source>
        <strain evidence="4">NIAS01</strain>
        <tissue evidence="4">Whole body or cell culture</tissue>
    </source>
</reference>
<dbReference type="Pfam" id="PF13855">
    <property type="entry name" value="LRR_8"/>
    <property type="match status" value="1"/>
</dbReference>
<comment type="caution">
    <text evidence="4">The sequence shown here is derived from an EMBL/GenBank/DDBJ whole genome shotgun (WGS) entry which is preliminary data.</text>
</comment>
<dbReference type="EMBL" id="JADBJN010000003">
    <property type="protein sequence ID" value="KAG5670671.1"/>
    <property type="molecule type" value="Genomic_DNA"/>
</dbReference>
<dbReference type="CDD" id="cd18186">
    <property type="entry name" value="BTB_POZ_ZBTB_KLHL-like"/>
    <property type="match status" value="1"/>
</dbReference>
<dbReference type="PANTHER" id="PTHR24413">
    <property type="entry name" value="SPECKLE-TYPE POZ PROTEIN"/>
    <property type="match status" value="1"/>
</dbReference>
<dbReference type="Gene3D" id="3.80.10.10">
    <property type="entry name" value="Ribonuclease Inhibitor"/>
    <property type="match status" value="1"/>
</dbReference>
<evidence type="ECO:0000313" key="5">
    <source>
        <dbReference type="Proteomes" id="UP001107558"/>
    </source>
</evidence>
<dbReference type="SUPFAM" id="SSF54695">
    <property type="entry name" value="POZ domain"/>
    <property type="match status" value="1"/>
</dbReference>
<keyword evidence="1" id="KW-0433">Leucine-rich repeat</keyword>
<protein>
    <recommendedName>
        <fullName evidence="3">BTB domain-containing protein</fullName>
    </recommendedName>
</protein>
<gene>
    <name evidence="4" type="ORF">PVAND_000919</name>
</gene>
<dbReference type="InterPro" id="IPR032675">
    <property type="entry name" value="LRR_dom_sf"/>
</dbReference>
<dbReference type="AlphaFoldDB" id="A0A9J6BLZ5"/>
<dbReference type="SMART" id="SM00225">
    <property type="entry name" value="BTB"/>
    <property type="match status" value="1"/>
</dbReference>
<sequence length="385" mass="46024">MYKQNQMKQKIECSYSISNWCLRTPKYCCEIRNKIINSYLELEFIGDHFPNRSNSDVDAITFQGCYVDRLPQGIIKIFPNLKYFEFSRSNLNYIDREDLKEFENVTDLYLQKNKIVYLPNDLFADLSNLEVIWLHDNNFQLIEPNVFNNLNNLINLQLPESYVFNTYKASPRDTTLIDIKNELRAKYEVSPWKHVFQARRKNDLYNDLQQVMKSEGLKDFTIRIEEEEFKAHKFVLAARSQVFAELFENNKDLESFNLIDIKPKIFRIIFNFIYTNQLFEMEDEILFQVVLISKKLKIDKLTKNCIERLILKVNANNAFKMLEFSNKYKFKDLKQKSFEEIKKILGTQRIDESFANQPEKLKKLLEMKIKMDEIEIEFNALLLEN</sequence>
<proteinExistence type="predicted"/>
<keyword evidence="2" id="KW-0677">Repeat</keyword>
<dbReference type="InterPro" id="IPR000210">
    <property type="entry name" value="BTB/POZ_dom"/>
</dbReference>
<name>A0A9J6BLZ5_POLVA</name>
<dbReference type="Pfam" id="PF00651">
    <property type="entry name" value="BTB"/>
    <property type="match status" value="1"/>
</dbReference>
<dbReference type="InterPro" id="IPR001611">
    <property type="entry name" value="Leu-rich_rpt"/>
</dbReference>